<sequence length="57" mass="6221">MPAIIQEYEMSTPIHSEKSLLLQTQVSVARAHALAVQKLPVALTLSAIILSIINVRL</sequence>
<gene>
    <name evidence="1" type="ORF">VVAX_06517</name>
</gene>
<protein>
    <submittedName>
        <fullName evidence="1">Uncharacterized protein</fullName>
    </submittedName>
</protein>
<organism evidence="1">
    <name type="scientific">Variovorax paradoxus</name>
    <dbReference type="NCBI Taxonomy" id="34073"/>
    <lineage>
        <taxon>Bacteria</taxon>
        <taxon>Pseudomonadati</taxon>
        <taxon>Pseudomonadota</taxon>
        <taxon>Betaproteobacteria</taxon>
        <taxon>Burkholderiales</taxon>
        <taxon>Comamonadaceae</taxon>
        <taxon>Variovorax</taxon>
    </lineage>
</organism>
<name>A0A679J952_VARPD</name>
<proteinExistence type="predicted"/>
<reference evidence="1" key="1">
    <citation type="submission" date="2019-12" db="EMBL/GenBank/DDBJ databases">
        <authorList>
            <person name="Cremers G."/>
        </authorList>
    </citation>
    <scope>NUCLEOTIDE SEQUENCE</scope>
    <source>
        <strain evidence="1">Vvax</strain>
    </source>
</reference>
<dbReference type="AlphaFoldDB" id="A0A679J952"/>
<dbReference type="EMBL" id="LR743508">
    <property type="protein sequence ID" value="CAA2110261.1"/>
    <property type="molecule type" value="Genomic_DNA"/>
</dbReference>
<evidence type="ECO:0000313" key="1">
    <source>
        <dbReference type="EMBL" id="CAA2110261.1"/>
    </source>
</evidence>
<accession>A0A679J952</accession>